<sequence>MSSKKYIFCDLDGTLLNDEKKMTQKTIDLIKKIKLEFNIVFGIATGRAPTSVLPLLKQEGLEEVVDVVIANNGVDLCLLKEDRFYQLNMVSPSSIKEILSYYKDFSFINVSFHNPNCLCSSKLTKETKRIKDLNFFKFEKVVDETSDFKQTARVMLLFDKTDHSKVQNIISRSYFSGLRGCFSQGNIYEYMDERTSKHKAIETFVTGRGDTVGEVITFGDSDNDIEMLANCGFGVAMKNATINAYSVADDQTQFTNNEDGVYEYLHEMFIGGV</sequence>
<dbReference type="InterPro" id="IPR023214">
    <property type="entry name" value="HAD_sf"/>
</dbReference>
<dbReference type="Gene3D" id="3.40.50.1000">
    <property type="entry name" value="HAD superfamily/HAD-like"/>
    <property type="match status" value="1"/>
</dbReference>
<accession>A0ABU0DYD0</accession>
<dbReference type="EMBL" id="JAUSUR010000001">
    <property type="protein sequence ID" value="MDQ0359642.1"/>
    <property type="molecule type" value="Genomic_DNA"/>
</dbReference>
<dbReference type="Proteomes" id="UP001230220">
    <property type="component" value="Unassembled WGS sequence"/>
</dbReference>
<proteinExistence type="predicted"/>
<dbReference type="Gene3D" id="3.30.1240.10">
    <property type="match status" value="1"/>
</dbReference>
<dbReference type="InterPro" id="IPR036412">
    <property type="entry name" value="HAD-like_sf"/>
</dbReference>
<dbReference type="PROSITE" id="PS01228">
    <property type="entry name" value="COF_1"/>
    <property type="match status" value="1"/>
</dbReference>
<name>A0ABU0DYD0_9FIRM</name>
<keyword evidence="2" id="KW-1185">Reference proteome</keyword>
<comment type="caution">
    <text evidence="1">The sequence shown here is derived from an EMBL/GenBank/DDBJ whole genome shotgun (WGS) entry which is preliminary data.</text>
</comment>
<dbReference type="PANTHER" id="PTHR10000">
    <property type="entry name" value="PHOSPHOSERINE PHOSPHATASE"/>
    <property type="match status" value="1"/>
</dbReference>
<dbReference type="PANTHER" id="PTHR10000:SF8">
    <property type="entry name" value="HAD SUPERFAMILY HYDROLASE-LIKE, TYPE 3"/>
    <property type="match status" value="1"/>
</dbReference>
<organism evidence="1 2">
    <name type="scientific">Breznakia pachnodae</name>
    <dbReference type="NCBI Taxonomy" id="265178"/>
    <lineage>
        <taxon>Bacteria</taxon>
        <taxon>Bacillati</taxon>
        <taxon>Bacillota</taxon>
        <taxon>Erysipelotrichia</taxon>
        <taxon>Erysipelotrichales</taxon>
        <taxon>Erysipelotrichaceae</taxon>
        <taxon>Breznakia</taxon>
    </lineage>
</organism>
<gene>
    <name evidence="1" type="ORF">J2S15_000373</name>
</gene>
<dbReference type="RefSeq" id="WP_307404925.1">
    <property type="nucleotide sequence ID" value="NZ_JAUSUR010000001.1"/>
</dbReference>
<dbReference type="Pfam" id="PF08282">
    <property type="entry name" value="Hydrolase_3"/>
    <property type="match status" value="1"/>
</dbReference>
<dbReference type="SUPFAM" id="SSF56784">
    <property type="entry name" value="HAD-like"/>
    <property type="match status" value="1"/>
</dbReference>
<dbReference type="NCBIfam" id="TIGR01484">
    <property type="entry name" value="HAD-SF-IIB"/>
    <property type="match status" value="1"/>
</dbReference>
<protein>
    <submittedName>
        <fullName evidence="1">Cof subfamily protein (Haloacid dehalogenase superfamily)</fullName>
    </submittedName>
</protein>
<dbReference type="InterPro" id="IPR006379">
    <property type="entry name" value="HAD-SF_hydro_IIB"/>
</dbReference>
<evidence type="ECO:0000313" key="2">
    <source>
        <dbReference type="Proteomes" id="UP001230220"/>
    </source>
</evidence>
<evidence type="ECO:0000313" key="1">
    <source>
        <dbReference type="EMBL" id="MDQ0359642.1"/>
    </source>
</evidence>
<reference evidence="1 2" key="1">
    <citation type="submission" date="2023-07" db="EMBL/GenBank/DDBJ databases">
        <title>Genomic Encyclopedia of Type Strains, Phase IV (KMG-IV): sequencing the most valuable type-strain genomes for metagenomic binning, comparative biology and taxonomic classification.</title>
        <authorList>
            <person name="Goeker M."/>
        </authorList>
    </citation>
    <scope>NUCLEOTIDE SEQUENCE [LARGE SCALE GENOMIC DNA]</scope>
    <source>
        <strain evidence="1 2">DSM 16784</strain>
    </source>
</reference>